<gene>
    <name evidence="3" type="ORF">DILT_LOCUS3446</name>
</gene>
<feature type="region of interest" description="Disordered" evidence="1">
    <location>
        <begin position="59"/>
        <end position="85"/>
    </location>
</feature>
<feature type="compositionally biased region" description="Polar residues" evidence="1">
    <location>
        <begin position="72"/>
        <end position="85"/>
    </location>
</feature>
<dbReference type="Pfam" id="PF14961">
    <property type="entry name" value="BROMI"/>
    <property type="match status" value="1"/>
</dbReference>
<dbReference type="InterPro" id="IPR032735">
    <property type="entry name" value="BROMI_M"/>
</dbReference>
<dbReference type="EMBL" id="UYRU01043677">
    <property type="protein sequence ID" value="VDK83308.1"/>
    <property type="molecule type" value="Genomic_DNA"/>
</dbReference>
<keyword evidence="4" id="KW-1185">Reference proteome</keyword>
<sequence length="333" mass="37088">MDYFVEPLQALTSDLQATGCTESYEQILQEIGSKKNVRYSTEERENLRAAVDCIFRENEEEEGQEKDEGSVHTGQNFTDPASTTSGTIQAEMASLATTETESIDRISGFSRPLYDSRIAGVKQDGNRREGKTEGCTFLSQTELTELARLLDPQHHNAVERTTALRQIVNLPVLDVQACESWMAAASLQTPTQRTSTAAHERASTSSPIFSLPATATTPDEIPECVSNPPNMPAYSIRTGILEALNDEDDELWSLAMQFLAKGFATTSANVKECYCVLTEYIEDQFSGSYGPMPKLSPGLDISNPHMQRLFRAFCLFNEVNKQITQLWLRYPEK</sequence>
<reference evidence="3 4" key="1">
    <citation type="submission" date="2018-11" db="EMBL/GenBank/DDBJ databases">
        <authorList>
            <consortium name="Pathogen Informatics"/>
        </authorList>
    </citation>
    <scope>NUCLEOTIDE SEQUENCE [LARGE SCALE GENOMIC DNA]</scope>
</reference>
<feature type="domain" description="BROMI middle region" evidence="2">
    <location>
        <begin position="235"/>
        <end position="333"/>
    </location>
</feature>
<feature type="region of interest" description="Disordered" evidence="1">
    <location>
        <begin position="191"/>
        <end position="211"/>
    </location>
</feature>
<evidence type="ECO:0000259" key="2">
    <source>
        <dbReference type="Pfam" id="PF14961"/>
    </source>
</evidence>
<evidence type="ECO:0000313" key="4">
    <source>
        <dbReference type="Proteomes" id="UP000281553"/>
    </source>
</evidence>
<protein>
    <recommendedName>
        <fullName evidence="2">BROMI middle region domain-containing protein</fullName>
    </recommendedName>
</protein>
<dbReference type="Proteomes" id="UP000281553">
    <property type="component" value="Unassembled WGS sequence"/>
</dbReference>
<name>A0A3P6UV08_DIBLA</name>
<evidence type="ECO:0000256" key="1">
    <source>
        <dbReference type="SAM" id="MobiDB-lite"/>
    </source>
</evidence>
<accession>A0A3P6UV08</accession>
<dbReference type="OrthoDB" id="6288716at2759"/>
<proteinExistence type="predicted"/>
<organism evidence="3 4">
    <name type="scientific">Dibothriocephalus latus</name>
    <name type="common">Fish tapeworm</name>
    <name type="synonym">Diphyllobothrium latum</name>
    <dbReference type="NCBI Taxonomy" id="60516"/>
    <lineage>
        <taxon>Eukaryota</taxon>
        <taxon>Metazoa</taxon>
        <taxon>Spiralia</taxon>
        <taxon>Lophotrochozoa</taxon>
        <taxon>Platyhelminthes</taxon>
        <taxon>Cestoda</taxon>
        <taxon>Eucestoda</taxon>
        <taxon>Diphyllobothriidea</taxon>
        <taxon>Diphyllobothriidae</taxon>
        <taxon>Dibothriocephalus</taxon>
    </lineage>
</organism>
<evidence type="ECO:0000313" key="3">
    <source>
        <dbReference type="EMBL" id="VDK83308.1"/>
    </source>
</evidence>
<dbReference type="AlphaFoldDB" id="A0A3P6UV08"/>